<organism evidence="2 3">
    <name type="scientific">Acinetobacter puyangensis</name>
    <dbReference type="NCBI Taxonomy" id="1096779"/>
    <lineage>
        <taxon>Bacteria</taxon>
        <taxon>Pseudomonadati</taxon>
        <taxon>Pseudomonadota</taxon>
        <taxon>Gammaproteobacteria</taxon>
        <taxon>Moraxellales</taxon>
        <taxon>Moraxellaceae</taxon>
        <taxon>Acinetobacter</taxon>
    </lineage>
</organism>
<dbReference type="OrthoDB" id="5297034at2"/>
<dbReference type="InterPro" id="IPR007436">
    <property type="entry name" value="DUF485"/>
</dbReference>
<dbReference type="InterPro" id="IPR052959">
    <property type="entry name" value="Inner_membrane_assoc"/>
</dbReference>
<dbReference type="AlphaFoldDB" id="A0A240E3I6"/>
<keyword evidence="1" id="KW-1133">Transmembrane helix</keyword>
<dbReference type="RefSeq" id="WP_097077429.1">
    <property type="nucleotide sequence ID" value="NZ_BAABHT010000020.1"/>
</dbReference>
<dbReference type="GO" id="GO:0005886">
    <property type="term" value="C:plasma membrane"/>
    <property type="evidence" value="ECO:0007669"/>
    <property type="project" value="TreeGrafter"/>
</dbReference>
<gene>
    <name evidence="2" type="ORF">SAMN05421731_101125</name>
</gene>
<feature type="transmembrane region" description="Helical" evidence="1">
    <location>
        <begin position="58"/>
        <end position="81"/>
    </location>
</feature>
<dbReference type="Proteomes" id="UP000219042">
    <property type="component" value="Unassembled WGS sequence"/>
</dbReference>
<keyword evidence="1" id="KW-0812">Transmembrane</keyword>
<dbReference type="PANTHER" id="PTHR38598:SF1">
    <property type="entry name" value="INNER MEMBRANE PROTEIN YJCH"/>
    <property type="match status" value="1"/>
</dbReference>
<keyword evidence="1" id="KW-0472">Membrane</keyword>
<dbReference type="Pfam" id="PF04341">
    <property type="entry name" value="DUF485"/>
    <property type="match status" value="1"/>
</dbReference>
<evidence type="ECO:0000313" key="3">
    <source>
        <dbReference type="Proteomes" id="UP000219042"/>
    </source>
</evidence>
<proteinExistence type="predicted"/>
<accession>A0A240E3I6</accession>
<dbReference type="PANTHER" id="PTHR38598">
    <property type="entry name" value="INNER MEMBRANE PROTEIN YJCH"/>
    <property type="match status" value="1"/>
</dbReference>
<protein>
    <submittedName>
        <fullName evidence="2">Uncharacterized membrane protein, DUF485 family</fullName>
    </submittedName>
</protein>
<dbReference type="EMBL" id="OANT01000001">
    <property type="protein sequence ID" value="SNX43091.1"/>
    <property type="molecule type" value="Genomic_DNA"/>
</dbReference>
<name>A0A240E3I6_9GAMM</name>
<evidence type="ECO:0000256" key="1">
    <source>
        <dbReference type="SAM" id="Phobius"/>
    </source>
</evidence>
<feature type="transmembrane region" description="Helical" evidence="1">
    <location>
        <begin position="25"/>
        <end position="46"/>
    </location>
</feature>
<sequence>MEDAQVREILRNPKFQELVKKQRKLSWILTAVMLFIYIGFILLVAYDKEFLHSSFSGVITWGIPLGVGVIVASFVLCWIYASISNNAFDRLNKEAIEEVKVIASQRNAGAK</sequence>
<evidence type="ECO:0000313" key="2">
    <source>
        <dbReference type="EMBL" id="SNX43091.1"/>
    </source>
</evidence>
<keyword evidence="3" id="KW-1185">Reference proteome</keyword>
<reference evidence="3" key="1">
    <citation type="submission" date="2016-09" db="EMBL/GenBank/DDBJ databases">
        <authorList>
            <person name="Varghese N."/>
            <person name="Submissions S."/>
        </authorList>
    </citation>
    <scope>NUCLEOTIDE SEQUENCE [LARGE SCALE GENOMIC DNA]</scope>
    <source>
        <strain evidence="3">ANC 4466</strain>
    </source>
</reference>